<protein>
    <submittedName>
        <fullName evidence="1">Uncharacterized protein</fullName>
    </submittedName>
</protein>
<dbReference type="Proteomes" id="UP001334084">
    <property type="component" value="Chromosome 12"/>
</dbReference>
<reference evidence="1" key="1">
    <citation type="journal article" date="2024" name="BMC Genomics">
        <title>Functional annotation of a divergent genome using sequence and structure-based similarity.</title>
        <authorList>
            <person name="Svedberg D."/>
            <person name="Winiger R.R."/>
            <person name="Berg A."/>
            <person name="Sharma H."/>
            <person name="Tellgren-Roth C."/>
            <person name="Debrunner-Vossbrinck B.A."/>
            <person name="Vossbrinck C.R."/>
            <person name="Barandun J."/>
        </authorList>
    </citation>
    <scope>NUCLEOTIDE SEQUENCE</scope>
    <source>
        <strain evidence="1">Illinois isolate</strain>
    </source>
</reference>
<name>A0AAX4JGW8_9MICR</name>
<evidence type="ECO:0000313" key="2">
    <source>
        <dbReference type="Proteomes" id="UP001334084"/>
    </source>
</evidence>
<dbReference type="AlphaFoldDB" id="A0AAX4JGW8"/>
<accession>A0AAX4JGW8</accession>
<evidence type="ECO:0000313" key="1">
    <source>
        <dbReference type="EMBL" id="WUR05031.1"/>
    </source>
</evidence>
<dbReference type="EMBL" id="CP142737">
    <property type="protein sequence ID" value="WUR05031.1"/>
    <property type="molecule type" value="Genomic_DNA"/>
</dbReference>
<dbReference type="KEGG" id="vnx:VNE69_12016"/>
<sequence length="137" mass="16404">MNITSFNNVNEDIFLKDIFGDSLSIYIYEDTKTYQILFNNKYYEFIIDRDYPLSRPQSSVSLPDDIFGKYKTNMIYPLLFECIKKEELNLGAHVEMTSFIEYENIEKITQEEFLEYQNRHKKIQAKKEGKSGKEYFL</sequence>
<keyword evidence="2" id="KW-1185">Reference proteome</keyword>
<dbReference type="GeneID" id="90542878"/>
<dbReference type="RefSeq" id="XP_065331176.1">
    <property type="nucleotide sequence ID" value="XM_065475104.1"/>
</dbReference>
<organism evidence="1 2">
    <name type="scientific">Vairimorpha necatrix</name>
    <dbReference type="NCBI Taxonomy" id="6039"/>
    <lineage>
        <taxon>Eukaryota</taxon>
        <taxon>Fungi</taxon>
        <taxon>Fungi incertae sedis</taxon>
        <taxon>Microsporidia</taxon>
        <taxon>Nosematidae</taxon>
        <taxon>Vairimorpha</taxon>
    </lineage>
</organism>
<gene>
    <name evidence="1" type="ORF">VNE69_12016</name>
</gene>
<proteinExistence type="predicted"/>